<dbReference type="PANTHER" id="PTHR22576:SF41">
    <property type="entry name" value="CASPASE 14, APOPTOSIS-RELATED CYSTEINE PEPTIDASE"/>
    <property type="match status" value="1"/>
</dbReference>
<dbReference type="PROSITE" id="PS50208">
    <property type="entry name" value="CASPASE_P20"/>
    <property type="match status" value="1"/>
</dbReference>
<evidence type="ECO:0000313" key="5">
    <source>
        <dbReference type="EMBL" id="KAJ8260595.1"/>
    </source>
</evidence>
<evidence type="ECO:0000256" key="2">
    <source>
        <dbReference type="RuleBase" id="RU003971"/>
    </source>
</evidence>
<gene>
    <name evidence="5" type="ORF">COCON_G00163180</name>
</gene>
<dbReference type="PROSITE" id="PS50207">
    <property type="entry name" value="CASPASE_P10"/>
    <property type="match status" value="1"/>
</dbReference>
<evidence type="ECO:0000259" key="4">
    <source>
        <dbReference type="PROSITE" id="PS50208"/>
    </source>
</evidence>
<dbReference type="InterPro" id="IPR002138">
    <property type="entry name" value="Pept_C14_p10"/>
</dbReference>
<sequence length="250" mass="27726">MSRCRNRALVVSVEAFQPGVDLGKRNGAKRDTKRLHRVLTRLGFRVEFHTDPDAEEIYRLFQEASEDPTGECFVGVLSSHGEEGVVFGADGNTVRLARIFSWFGGPAMVRKTKLFFIQACRGSELDSGVLIEPDSAPALEEEADNLPHYLSIPIDTAVMFATPPGYGAFLQLTGSVFLQTLCDLLEEEGGQNLEVTQLMTRINFRVAYQFQAQGRELAGKKEMPCFVTRLTHLAFPFSGTGRADWSQVTT</sequence>
<feature type="domain" description="Caspase family p20" evidence="4">
    <location>
        <begin position="4"/>
        <end position="124"/>
    </location>
</feature>
<dbReference type="InterPro" id="IPR015917">
    <property type="entry name" value="Pept_C14A"/>
</dbReference>
<protein>
    <recommendedName>
        <fullName evidence="7">Caspase-3</fullName>
    </recommendedName>
</protein>
<dbReference type="InterPro" id="IPR001309">
    <property type="entry name" value="Pept_C14_p20"/>
</dbReference>
<dbReference type="GO" id="GO:0006508">
    <property type="term" value="P:proteolysis"/>
    <property type="evidence" value="ECO:0007669"/>
    <property type="project" value="InterPro"/>
</dbReference>
<dbReference type="PRINTS" id="PR00376">
    <property type="entry name" value="IL1BCENZYME"/>
</dbReference>
<evidence type="ECO:0000259" key="3">
    <source>
        <dbReference type="PROSITE" id="PS50207"/>
    </source>
</evidence>
<organism evidence="5 6">
    <name type="scientific">Conger conger</name>
    <name type="common">Conger eel</name>
    <name type="synonym">Muraena conger</name>
    <dbReference type="NCBI Taxonomy" id="82655"/>
    <lineage>
        <taxon>Eukaryota</taxon>
        <taxon>Metazoa</taxon>
        <taxon>Chordata</taxon>
        <taxon>Craniata</taxon>
        <taxon>Vertebrata</taxon>
        <taxon>Euteleostomi</taxon>
        <taxon>Actinopterygii</taxon>
        <taxon>Neopterygii</taxon>
        <taxon>Teleostei</taxon>
        <taxon>Anguilliformes</taxon>
        <taxon>Congridae</taxon>
        <taxon>Conger</taxon>
    </lineage>
</organism>
<feature type="domain" description="Caspase family p10" evidence="3">
    <location>
        <begin position="174"/>
        <end position="238"/>
    </location>
</feature>
<accession>A0A9Q1D702</accession>
<dbReference type="GO" id="GO:0004197">
    <property type="term" value="F:cysteine-type endopeptidase activity"/>
    <property type="evidence" value="ECO:0007669"/>
    <property type="project" value="InterPro"/>
</dbReference>
<dbReference type="InterPro" id="IPR011600">
    <property type="entry name" value="Pept_C14_caspase"/>
</dbReference>
<dbReference type="Pfam" id="PF00656">
    <property type="entry name" value="Peptidase_C14"/>
    <property type="match status" value="1"/>
</dbReference>
<dbReference type="OrthoDB" id="6116485at2759"/>
<dbReference type="InterPro" id="IPR029030">
    <property type="entry name" value="Caspase-like_dom_sf"/>
</dbReference>
<dbReference type="InterPro" id="IPR052039">
    <property type="entry name" value="Caspase-related_regulators"/>
</dbReference>
<proteinExistence type="inferred from homology"/>
<reference evidence="5" key="1">
    <citation type="journal article" date="2023" name="Science">
        <title>Genome structures resolve the early diversification of teleost fishes.</title>
        <authorList>
            <person name="Parey E."/>
            <person name="Louis A."/>
            <person name="Montfort J."/>
            <person name="Bouchez O."/>
            <person name="Roques C."/>
            <person name="Iampietro C."/>
            <person name="Lluch J."/>
            <person name="Castinel A."/>
            <person name="Donnadieu C."/>
            <person name="Desvignes T."/>
            <person name="Floi Bucao C."/>
            <person name="Jouanno E."/>
            <person name="Wen M."/>
            <person name="Mejri S."/>
            <person name="Dirks R."/>
            <person name="Jansen H."/>
            <person name="Henkel C."/>
            <person name="Chen W.J."/>
            <person name="Zahm M."/>
            <person name="Cabau C."/>
            <person name="Klopp C."/>
            <person name="Thompson A.W."/>
            <person name="Robinson-Rechavi M."/>
            <person name="Braasch I."/>
            <person name="Lecointre G."/>
            <person name="Bobe J."/>
            <person name="Postlethwait J.H."/>
            <person name="Berthelot C."/>
            <person name="Roest Crollius H."/>
            <person name="Guiguen Y."/>
        </authorList>
    </citation>
    <scope>NUCLEOTIDE SEQUENCE</scope>
    <source>
        <strain evidence="5">Concon-B</strain>
    </source>
</reference>
<dbReference type="SMART" id="SM00115">
    <property type="entry name" value="CASc"/>
    <property type="match status" value="1"/>
</dbReference>
<dbReference type="PANTHER" id="PTHR22576">
    <property type="entry name" value="MUCOSA ASSOCIATED LYMPHOID TISSUE LYMPHOMA TRANSLOCATION PROTEIN 1/PARACASPASE"/>
    <property type="match status" value="1"/>
</dbReference>
<evidence type="ECO:0000256" key="1">
    <source>
        <dbReference type="ARBA" id="ARBA00010134"/>
    </source>
</evidence>
<dbReference type="FunFam" id="3.40.50.1460:FF:000024">
    <property type="entry name" value="Caspase 21"/>
    <property type="match status" value="1"/>
</dbReference>
<evidence type="ECO:0008006" key="7">
    <source>
        <dbReference type="Google" id="ProtNLM"/>
    </source>
</evidence>
<dbReference type="Gene3D" id="3.40.50.1460">
    <property type="match status" value="1"/>
</dbReference>
<comment type="caution">
    <text evidence="5">The sequence shown here is derived from an EMBL/GenBank/DDBJ whole genome shotgun (WGS) entry which is preliminary data.</text>
</comment>
<name>A0A9Q1D702_CONCO</name>
<comment type="similarity">
    <text evidence="1 2">Belongs to the peptidase C14A family.</text>
</comment>
<dbReference type="EMBL" id="JAFJMO010000012">
    <property type="protein sequence ID" value="KAJ8260595.1"/>
    <property type="molecule type" value="Genomic_DNA"/>
</dbReference>
<dbReference type="Proteomes" id="UP001152803">
    <property type="component" value="Unassembled WGS sequence"/>
</dbReference>
<dbReference type="AlphaFoldDB" id="A0A9Q1D702"/>
<dbReference type="SUPFAM" id="SSF52129">
    <property type="entry name" value="Caspase-like"/>
    <property type="match status" value="1"/>
</dbReference>
<keyword evidence="6" id="KW-1185">Reference proteome</keyword>
<evidence type="ECO:0000313" key="6">
    <source>
        <dbReference type="Proteomes" id="UP001152803"/>
    </source>
</evidence>